<dbReference type="OrthoDB" id="7873630at2"/>
<keyword evidence="1" id="KW-1133">Transmembrane helix</keyword>
<accession>A0A2P8FAC2</accession>
<dbReference type="RefSeq" id="WP_106609041.1">
    <property type="nucleotide sequence ID" value="NZ_PYGJ01000009.1"/>
</dbReference>
<keyword evidence="1" id="KW-0472">Membrane</keyword>
<name>A0A2P8FAC2_9RHOB</name>
<dbReference type="AlphaFoldDB" id="A0A2P8FAC2"/>
<sequence length="98" mass="10623">MTLILAISVFAIVLGGILPLRWGVIGFLAAVLTLFLCQFGWNTASGFEGSSWDESLLLFNGSVVSFLGFNLQITARGFVLPLLLISTLTVLRFSRKGK</sequence>
<dbReference type="EMBL" id="PYGJ01000009">
    <property type="protein sequence ID" value="PSL18666.1"/>
    <property type="molecule type" value="Genomic_DNA"/>
</dbReference>
<feature type="transmembrane region" description="Helical" evidence="1">
    <location>
        <begin position="78"/>
        <end position="94"/>
    </location>
</feature>
<organism evidence="2 3">
    <name type="scientific">Shimia abyssi</name>
    <dbReference type="NCBI Taxonomy" id="1662395"/>
    <lineage>
        <taxon>Bacteria</taxon>
        <taxon>Pseudomonadati</taxon>
        <taxon>Pseudomonadota</taxon>
        <taxon>Alphaproteobacteria</taxon>
        <taxon>Rhodobacterales</taxon>
        <taxon>Roseobacteraceae</taxon>
    </lineage>
</organism>
<evidence type="ECO:0000256" key="1">
    <source>
        <dbReference type="SAM" id="Phobius"/>
    </source>
</evidence>
<reference evidence="2 3" key="1">
    <citation type="submission" date="2018-03" db="EMBL/GenBank/DDBJ databases">
        <title>Genomic Encyclopedia of Archaeal and Bacterial Type Strains, Phase II (KMG-II): from individual species to whole genera.</title>
        <authorList>
            <person name="Goeker M."/>
        </authorList>
    </citation>
    <scope>NUCLEOTIDE SEQUENCE [LARGE SCALE GENOMIC DNA]</scope>
    <source>
        <strain evidence="2 3">DSM 100673</strain>
    </source>
</reference>
<evidence type="ECO:0000313" key="3">
    <source>
        <dbReference type="Proteomes" id="UP000240418"/>
    </source>
</evidence>
<comment type="caution">
    <text evidence="2">The sequence shown here is derived from an EMBL/GenBank/DDBJ whole genome shotgun (WGS) entry which is preliminary data.</text>
</comment>
<dbReference type="Proteomes" id="UP000240418">
    <property type="component" value="Unassembled WGS sequence"/>
</dbReference>
<gene>
    <name evidence="2" type="ORF">CLV88_10951</name>
</gene>
<proteinExistence type="predicted"/>
<protein>
    <submittedName>
        <fullName evidence="2">Uncharacterized protein</fullName>
    </submittedName>
</protein>
<keyword evidence="1" id="KW-0812">Transmembrane</keyword>
<evidence type="ECO:0000313" key="2">
    <source>
        <dbReference type="EMBL" id="PSL18666.1"/>
    </source>
</evidence>
<keyword evidence="3" id="KW-1185">Reference proteome</keyword>